<sequence>MLAYVLFLFVFGTCLQKINLLMKSKSLLRHC</sequence>
<reference evidence="1" key="1">
    <citation type="submission" date="2014-11" db="EMBL/GenBank/DDBJ databases">
        <authorList>
            <person name="Amaro Gonzalez C."/>
        </authorList>
    </citation>
    <scope>NUCLEOTIDE SEQUENCE</scope>
</reference>
<dbReference type="EMBL" id="GBXM01061411">
    <property type="protein sequence ID" value="JAH47166.1"/>
    <property type="molecule type" value="Transcribed_RNA"/>
</dbReference>
<evidence type="ECO:0000313" key="1">
    <source>
        <dbReference type="EMBL" id="JAH47166.1"/>
    </source>
</evidence>
<accession>A0A0E9T0R2</accession>
<organism evidence="1">
    <name type="scientific">Anguilla anguilla</name>
    <name type="common">European freshwater eel</name>
    <name type="synonym">Muraena anguilla</name>
    <dbReference type="NCBI Taxonomy" id="7936"/>
    <lineage>
        <taxon>Eukaryota</taxon>
        <taxon>Metazoa</taxon>
        <taxon>Chordata</taxon>
        <taxon>Craniata</taxon>
        <taxon>Vertebrata</taxon>
        <taxon>Euteleostomi</taxon>
        <taxon>Actinopterygii</taxon>
        <taxon>Neopterygii</taxon>
        <taxon>Teleostei</taxon>
        <taxon>Anguilliformes</taxon>
        <taxon>Anguillidae</taxon>
        <taxon>Anguilla</taxon>
    </lineage>
</organism>
<proteinExistence type="predicted"/>
<dbReference type="AlphaFoldDB" id="A0A0E9T0R2"/>
<name>A0A0E9T0R2_ANGAN</name>
<protein>
    <submittedName>
        <fullName evidence="1">Uncharacterized protein</fullName>
    </submittedName>
</protein>
<reference evidence="1" key="2">
    <citation type="journal article" date="2015" name="Fish Shellfish Immunol.">
        <title>Early steps in the European eel (Anguilla anguilla)-Vibrio vulnificus interaction in the gills: Role of the RtxA13 toxin.</title>
        <authorList>
            <person name="Callol A."/>
            <person name="Pajuelo D."/>
            <person name="Ebbesson L."/>
            <person name="Teles M."/>
            <person name="MacKenzie S."/>
            <person name="Amaro C."/>
        </authorList>
    </citation>
    <scope>NUCLEOTIDE SEQUENCE</scope>
</reference>